<comment type="caution">
    <text evidence="1">The sequence shown here is derived from an EMBL/GenBank/DDBJ whole genome shotgun (WGS) entry which is preliminary data.</text>
</comment>
<dbReference type="Proteomes" id="UP000240419">
    <property type="component" value="Unassembled WGS sequence"/>
</dbReference>
<evidence type="ECO:0000313" key="1">
    <source>
        <dbReference type="EMBL" id="PSK00809.1"/>
    </source>
</evidence>
<dbReference type="EMBL" id="PXZM01000002">
    <property type="protein sequence ID" value="PSK00809.1"/>
    <property type="molecule type" value="Genomic_DNA"/>
</dbReference>
<accession>A0A2P7VNL6</accession>
<reference evidence="1 2" key="1">
    <citation type="submission" date="2018-03" db="EMBL/GenBank/DDBJ databases">
        <title>Brevisbacillus phylogenomics.</title>
        <authorList>
            <person name="Dunlap C."/>
        </authorList>
    </citation>
    <scope>NUCLEOTIDE SEQUENCE [LARGE SCALE GENOMIC DNA]</scope>
    <source>
        <strain evidence="1 2">NRRL NRS-1210</strain>
    </source>
</reference>
<protein>
    <submittedName>
        <fullName evidence="1">Uncharacterized protein</fullName>
    </submittedName>
</protein>
<name>A0A2P7VNL6_9BACL</name>
<gene>
    <name evidence="1" type="ORF">C7R93_01505</name>
</gene>
<dbReference type="OrthoDB" id="2677958at2"/>
<keyword evidence="2" id="KW-1185">Reference proteome</keyword>
<dbReference type="AlphaFoldDB" id="A0A2P7VNL6"/>
<proteinExistence type="predicted"/>
<evidence type="ECO:0000313" key="2">
    <source>
        <dbReference type="Proteomes" id="UP000240419"/>
    </source>
</evidence>
<sequence length="329" mass="37585">MRLWVISEEVVTRHGSELGACGIELVACNSDAIQEGTDGFLLTKESDGKLLQERKQQLGTRPWLTLVYGSDVPYDWANTLHSQYEHTGEHEVIRMAFFTRDRALLGGEPNGRWMRFLCKLLARYSLVTMVCGMREVDEALRQLPRYLAWKERFYIELGARCDEKGISLLQVSRALGMDKRVGQGWLYPSRQDSSLIARWLEKECRLVLQKANIQRIVLWGEYALWEQMPVGWLAEKDVAVYQGEDKPIPNKRMTGWTLWDSWQDAVKDADLLVIGNAVGTTIAELPLPELASGMRQSYVIDAAACFPVQEAQSYFQAYRAIGENTNVWE</sequence>
<organism evidence="1 2">
    <name type="scientific">Brevibacillus fortis</name>
    <dbReference type="NCBI Taxonomy" id="2126352"/>
    <lineage>
        <taxon>Bacteria</taxon>
        <taxon>Bacillati</taxon>
        <taxon>Bacillota</taxon>
        <taxon>Bacilli</taxon>
        <taxon>Bacillales</taxon>
        <taxon>Paenibacillaceae</taxon>
        <taxon>Brevibacillus</taxon>
    </lineage>
</organism>